<dbReference type="Proteomes" id="UP000829420">
    <property type="component" value="Chromosome"/>
</dbReference>
<dbReference type="EMBL" id="CP093255">
    <property type="protein sequence ID" value="UNH38583.1"/>
    <property type="molecule type" value="Genomic_DNA"/>
</dbReference>
<protein>
    <submittedName>
        <fullName evidence="1">Uncharacterized protein</fullName>
    </submittedName>
</protein>
<sequence length="71" mass="8125">MTQRTMVNSGSIPEFASYVFNPFKGNFLWLEYLATTDSPASIPDARQDNRQRFRPLLSPQAFRIGTRLADD</sequence>
<name>A0ACD3Y6Z1_9GAMM</name>
<reference evidence="1" key="1">
    <citation type="submission" date="2022-03" db="EMBL/GenBank/DDBJ databases">
        <title>ESBL-producing Moellerella wisconsensis and Escherichia marmotae isolated from wild game meat.</title>
        <authorList>
            <person name="Biggel M."/>
        </authorList>
    </citation>
    <scope>NUCLEOTIDE SEQUENCE</scope>
    <source>
        <strain evidence="1">W1</strain>
    </source>
</reference>
<gene>
    <name evidence="1" type="ORF">MNY70_14095</name>
</gene>
<keyword evidence="2" id="KW-1185">Reference proteome</keyword>
<organism evidence="1 2">
    <name type="scientific">Moellerella wisconsensis</name>
    <dbReference type="NCBI Taxonomy" id="158849"/>
    <lineage>
        <taxon>Bacteria</taxon>
        <taxon>Pseudomonadati</taxon>
        <taxon>Pseudomonadota</taxon>
        <taxon>Gammaproteobacteria</taxon>
        <taxon>Enterobacterales</taxon>
        <taxon>Morganellaceae</taxon>
        <taxon>Moellerella</taxon>
    </lineage>
</organism>
<evidence type="ECO:0000313" key="1">
    <source>
        <dbReference type="EMBL" id="UNH38583.1"/>
    </source>
</evidence>
<proteinExistence type="predicted"/>
<evidence type="ECO:0000313" key="2">
    <source>
        <dbReference type="Proteomes" id="UP000829420"/>
    </source>
</evidence>
<accession>A0ACD3Y6Z1</accession>